<protein>
    <submittedName>
        <fullName evidence="1">Phosphatidylinositol/phosphatidylcholine transfer protein SFH3</fullName>
    </submittedName>
</protein>
<dbReference type="EMBL" id="PKPP01009055">
    <property type="protein sequence ID" value="PWA49159.1"/>
    <property type="molecule type" value="Genomic_DNA"/>
</dbReference>
<sequence length="66" mass="7389">MNKSARELIQCLQSINGNKYPETLCHMYIINAGSGFRHIGFGQQIPKHAPGNDRCESITLKGRSEE</sequence>
<name>A0A2U1LJI0_ARTAN</name>
<gene>
    <name evidence="1" type="ORF">CTI12_AA484060</name>
</gene>
<dbReference type="Proteomes" id="UP000245207">
    <property type="component" value="Unassembled WGS sequence"/>
</dbReference>
<evidence type="ECO:0000313" key="2">
    <source>
        <dbReference type="Proteomes" id="UP000245207"/>
    </source>
</evidence>
<organism evidence="1 2">
    <name type="scientific">Artemisia annua</name>
    <name type="common">Sweet wormwood</name>
    <dbReference type="NCBI Taxonomy" id="35608"/>
    <lineage>
        <taxon>Eukaryota</taxon>
        <taxon>Viridiplantae</taxon>
        <taxon>Streptophyta</taxon>
        <taxon>Embryophyta</taxon>
        <taxon>Tracheophyta</taxon>
        <taxon>Spermatophyta</taxon>
        <taxon>Magnoliopsida</taxon>
        <taxon>eudicotyledons</taxon>
        <taxon>Gunneridae</taxon>
        <taxon>Pentapetalae</taxon>
        <taxon>asterids</taxon>
        <taxon>campanulids</taxon>
        <taxon>Asterales</taxon>
        <taxon>Asteraceae</taxon>
        <taxon>Asteroideae</taxon>
        <taxon>Anthemideae</taxon>
        <taxon>Artemisiinae</taxon>
        <taxon>Artemisia</taxon>
    </lineage>
</organism>
<reference evidence="1 2" key="1">
    <citation type="journal article" date="2018" name="Mol. Plant">
        <title>The genome of Artemisia annua provides insight into the evolution of Asteraceae family and artemisinin biosynthesis.</title>
        <authorList>
            <person name="Shen Q."/>
            <person name="Zhang L."/>
            <person name="Liao Z."/>
            <person name="Wang S."/>
            <person name="Yan T."/>
            <person name="Shi P."/>
            <person name="Liu M."/>
            <person name="Fu X."/>
            <person name="Pan Q."/>
            <person name="Wang Y."/>
            <person name="Lv Z."/>
            <person name="Lu X."/>
            <person name="Zhang F."/>
            <person name="Jiang W."/>
            <person name="Ma Y."/>
            <person name="Chen M."/>
            <person name="Hao X."/>
            <person name="Li L."/>
            <person name="Tang Y."/>
            <person name="Lv G."/>
            <person name="Zhou Y."/>
            <person name="Sun X."/>
            <person name="Brodelius P.E."/>
            <person name="Rose J.K.C."/>
            <person name="Tang K."/>
        </authorList>
    </citation>
    <scope>NUCLEOTIDE SEQUENCE [LARGE SCALE GENOMIC DNA]</scope>
    <source>
        <strain evidence="2">cv. Huhao1</strain>
        <tissue evidence="1">Leaf</tissue>
    </source>
</reference>
<evidence type="ECO:0000313" key="1">
    <source>
        <dbReference type="EMBL" id="PWA49159.1"/>
    </source>
</evidence>
<dbReference type="InterPro" id="IPR036865">
    <property type="entry name" value="CRAL-TRIO_dom_sf"/>
</dbReference>
<proteinExistence type="predicted"/>
<dbReference type="PANTHER" id="PTHR45657:SF29">
    <property type="entry name" value="PHOSPHATIDYLINOSITOL_PHOSPHATIDYLCHOLINE TRANSFER PROTEIN SFH12"/>
    <property type="match status" value="1"/>
</dbReference>
<dbReference type="AlphaFoldDB" id="A0A2U1LJI0"/>
<dbReference type="SUPFAM" id="SSF52087">
    <property type="entry name" value="CRAL/TRIO domain"/>
    <property type="match status" value="1"/>
</dbReference>
<comment type="caution">
    <text evidence="1">The sequence shown here is derived from an EMBL/GenBank/DDBJ whole genome shotgun (WGS) entry which is preliminary data.</text>
</comment>
<dbReference type="OrthoDB" id="1434354at2759"/>
<dbReference type="STRING" id="35608.A0A2U1LJI0"/>
<keyword evidence="2" id="KW-1185">Reference proteome</keyword>
<accession>A0A2U1LJI0</accession>
<dbReference type="PANTHER" id="PTHR45657">
    <property type="entry name" value="CRAL-TRIO DOMAIN-CONTAINING PROTEIN YKL091C-RELATED"/>
    <property type="match status" value="1"/>
</dbReference>
<dbReference type="InterPro" id="IPR051026">
    <property type="entry name" value="PI/PC_transfer"/>
</dbReference>